<reference evidence="2 3" key="1">
    <citation type="submission" date="2016-11" db="EMBL/GenBank/DDBJ databases">
        <authorList>
            <person name="Jaros S."/>
            <person name="Januszkiewicz K."/>
            <person name="Wedrychowicz H."/>
        </authorList>
    </citation>
    <scope>NUCLEOTIDE SEQUENCE [LARGE SCALE GENOMIC DNA]</scope>
    <source>
        <strain evidence="2 3">DSM 24574</strain>
    </source>
</reference>
<organism evidence="2 3">
    <name type="scientific">Chryseolinea serpens</name>
    <dbReference type="NCBI Taxonomy" id="947013"/>
    <lineage>
        <taxon>Bacteria</taxon>
        <taxon>Pseudomonadati</taxon>
        <taxon>Bacteroidota</taxon>
        <taxon>Cytophagia</taxon>
        <taxon>Cytophagales</taxon>
        <taxon>Fulvivirgaceae</taxon>
        <taxon>Chryseolinea</taxon>
    </lineage>
</organism>
<name>A0A1M5UBM0_9BACT</name>
<sequence length="53" mass="6040">MSNRTRSILKVAAVILVLLTLVMQFHWVLIPAINPYKYWIVVLAFGLLLVSSK</sequence>
<proteinExistence type="predicted"/>
<keyword evidence="1" id="KW-0812">Transmembrane</keyword>
<feature type="transmembrane region" description="Helical" evidence="1">
    <location>
        <begin position="36"/>
        <end position="52"/>
    </location>
</feature>
<evidence type="ECO:0000313" key="3">
    <source>
        <dbReference type="Proteomes" id="UP000184212"/>
    </source>
</evidence>
<feature type="transmembrane region" description="Helical" evidence="1">
    <location>
        <begin position="7"/>
        <end position="30"/>
    </location>
</feature>
<dbReference type="EMBL" id="FQWQ01000003">
    <property type="protein sequence ID" value="SHH60308.1"/>
    <property type="molecule type" value="Genomic_DNA"/>
</dbReference>
<dbReference type="AlphaFoldDB" id="A0A1M5UBM0"/>
<keyword evidence="1" id="KW-0472">Membrane</keyword>
<evidence type="ECO:0000313" key="2">
    <source>
        <dbReference type="EMBL" id="SHH60308.1"/>
    </source>
</evidence>
<accession>A0A1M5UBM0</accession>
<evidence type="ECO:0000256" key="1">
    <source>
        <dbReference type="SAM" id="Phobius"/>
    </source>
</evidence>
<keyword evidence="1" id="KW-1133">Transmembrane helix</keyword>
<keyword evidence="3" id="KW-1185">Reference proteome</keyword>
<dbReference type="Proteomes" id="UP000184212">
    <property type="component" value="Unassembled WGS sequence"/>
</dbReference>
<dbReference type="RefSeq" id="WP_178377175.1">
    <property type="nucleotide sequence ID" value="NZ_FQWQ01000003.1"/>
</dbReference>
<protein>
    <submittedName>
        <fullName evidence="2">Uncharacterized protein</fullName>
    </submittedName>
</protein>
<gene>
    <name evidence="2" type="ORF">SAMN04488109_4574</name>
</gene>